<evidence type="ECO:0000313" key="1">
    <source>
        <dbReference type="EMBL" id="OGD56446.1"/>
    </source>
</evidence>
<dbReference type="AlphaFoldDB" id="A0A1F5DN36"/>
<proteinExistence type="predicted"/>
<reference evidence="1 2" key="1">
    <citation type="journal article" date="2016" name="Nat. Commun.">
        <title>Thousands of microbial genomes shed light on interconnected biogeochemical processes in an aquifer system.</title>
        <authorList>
            <person name="Anantharaman K."/>
            <person name="Brown C.T."/>
            <person name="Hug L.A."/>
            <person name="Sharon I."/>
            <person name="Castelle C.J."/>
            <person name="Probst A.J."/>
            <person name="Thomas B.C."/>
            <person name="Singh A."/>
            <person name="Wilkins M.J."/>
            <person name="Karaoz U."/>
            <person name="Brodie E.L."/>
            <person name="Williams K.H."/>
            <person name="Hubbard S.S."/>
            <person name="Banfield J.F."/>
        </authorList>
    </citation>
    <scope>NUCLEOTIDE SEQUENCE [LARGE SCALE GENOMIC DNA]</scope>
</reference>
<sequence>MHEIQKSGVEVIDKGDYTYQIKTFTFLDEAAPKATGAHFYIPEGKATNTVLFVDENYRWRARAVSGSGWLLAWHPESGVKQIWISPDLEQNPVVEFGKNWIVAAIASPNCGQLVLEGIDLPEYRTDPPVEMEVKRDTHSPKITSSKGSLLYPLGNYWEAFDRLTDNGERARLMDSGR</sequence>
<dbReference type="Proteomes" id="UP000176791">
    <property type="component" value="Unassembled WGS sequence"/>
</dbReference>
<evidence type="ECO:0000313" key="2">
    <source>
        <dbReference type="Proteomes" id="UP000176791"/>
    </source>
</evidence>
<comment type="caution">
    <text evidence="1">The sequence shown here is derived from an EMBL/GenBank/DDBJ whole genome shotgun (WGS) entry which is preliminary data.</text>
</comment>
<dbReference type="EMBL" id="MEZN01000016">
    <property type="protein sequence ID" value="OGD56446.1"/>
    <property type="molecule type" value="Genomic_DNA"/>
</dbReference>
<protein>
    <submittedName>
        <fullName evidence="1">Uncharacterized protein</fullName>
    </submittedName>
</protein>
<accession>A0A1F5DN36</accession>
<organism evidence="1 2">
    <name type="scientific">Candidatus Beckwithbacteria bacterium RIFCSPHIGHO2_12_FULL_47_17</name>
    <dbReference type="NCBI Taxonomy" id="1797460"/>
    <lineage>
        <taxon>Bacteria</taxon>
        <taxon>Candidatus Beckwithiibacteriota</taxon>
    </lineage>
</organism>
<name>A0A1F5DN36_9BACT</name>
<gene>
    <name evidence="1" type="ORF">A3E73_03080</name>
</gene>